<comment type="similarity">
    <text evidence="1">Belongs to the TRAFAC class myosin-kinesin ATPase superfamily. Myosin family.</text>
</comment>
<evidence type="ECO:0000256" key="1">
    <source>
        <dbReference type="ARBA" id="ARBA00008314"/>
    </source>
</evidence>
<dbReference type="GO" id="GO:0005524">
    <property type="term" value="F:ATP binding"/>
    <property type="evidence" value="ECO:0007669"/>
    <property type="project" value="UniProtKB-KW"/>
</dbReference>
<dbReference type="InterPro" id="IPR014751">
    <property type="entry name" value="XRCC4-like_C"/>
</dbReference>
<gene>
    <name evidence="10" type="ORF">C7M84_024896</name>
</gene>
<dbReference type="PANTHER" id="PTHR45615:SF27">
    <property type="entry name" value="MYOSIN HEAVY CHAIN, MUSCLE"/>
    <property type="match status" value="1"/>
</dbReference>
<dbReference type="FunFam" id="1.20.5.370:FF:000008">
    <property type="entry name" value="Myosin heavy chain"/>
    <property type="match status" value="1"/>
</dbReference>
<keyword evidence="3" id="KW-0067">ATP-binding</keyword>
<reference evidence="10 11" key="1">
    <citation type="submission" date="2018-04" db="EMBL/GenBank/DDBJ databases">
        <authorList>
            <person name="Zhang X."/>
            <person name="Yuan J."/>
            <person name="Li F."/>
            <person name="Xiang J."/>
        </authorList>
    </citation>
    <scope>NUCLEOTIDE SEQUENCE [LARGE SCALE GENOMIC DNA]</scope>
    <source>
        <tissue evidence="10">Muscle</tissue>
    </source>
</reference>
<dbReference type="PANTHER" id="PTHR45615">
    <property type="entry name" value="MYOSIN HEAVY CHAIN, NON-MUSCLE"/>
    <property type="match status" value="1"/>
</dbReference>
<keyword evidence="7" id="KW-0009">Actin-binding</keyword>
<keyword evidence="2" id="KW-0547">Nucleotide-binding</keyword>
<evidence type="ECO:0000256" key="4">
    <source>
        <dbReference type="ARBA" id="ARBA00023054"/>
    </source>
</evidence>
<dbReference type="InterPro" id="IPR002928">
    <property type="entry name" value="Myosin_tail"/>
</dbReference>
<evidence type="ECO:0000313" key="11">
    <source>
        <dbReference type="Proteomes" id="UP000283509"/>
    </source>
</evidence>
<feature type="coiled-coil region" evidence="8">
    <location>
        <begin position="246"/>
        <end position="340"/>
    </location>
</feature>
<dbReference type="STRING" id="6689.A0A423TZR5"/>
<dbReference type="AlphaFoldDB" id="A0A423TZR5"/>
<dbReference type="FunFam" id="1.20.5.340:FF:000025">
    <property type="entry name" value="Myosin heavy chain, isoform G"/>
    <property type="match status" value="1"/>
</dbReference>
<sequence>TAAEKTTKHLQHQYGELSAKLDEVNRTLSDYDATKKKLACENADLLRQLEEAESQVSQLSRVKLSLTNQLDDTRKLSEEEGRARATLLGKFRNLEHDIQTLRQQLDEENDAKADVLRMFSKANAEALMWHSKYESEGVARVEEIEAARMKLAARLEEAEMQIESLNVKNLHLEKTKLRAAAELDDLQVAAERAQTLANSADKKQKNFDKIISEWKLKVDDLGAEFDASQKECRNYATEHFRLKAAYDENIEQLDSIRRENKNLNDEIRDLMDQIGEGGRTYHEAQKNAKRLELEKEELQAALEEAEAALEQEENKVLRTQLELSQVRQEIDRRVQEKEEEFDNTRKCHQRALDSMQASLEVEAKGKAEALRLKRSSSPISTNSRLPLITPIRPTPIFRNIIRRFTTIKGMEGRVKDEQRLASEYREQYGIAERRFNALYGELQESRTLLEQSDRGRRHAETELHDAREQINNLTSTNAALTASKRKLEGEMQTLQADLEEMLSEAKNSEEKAKKAMLDAARLADELRSEQEHANNQEKMRKGLEVPQGSPPVLRRVRLLPLRLARRLSAILKLAFAISRLPWTTRLAHADAQKNLRKCERRIKELAFQTDEDKKNHDRMQDLVDKLQQKIKTYKRQIEEAEEIAALNLASSARLSRSSRNLDRYSFMNLSYASCY</sequence>
<keyword evidence="11" id="KW-1185">Reference proteome</keyword>
<organism evidence="10 11">
    <name type="scientific">Penaeus vannamei</name>
    <name type="common">Whiteleg shrimp</name>
    <name type="synonym">Litopenaeus vannamei</name>
    <dbReference type="NCBI Taxonomy" id="6689"/>
    <lineage>
        <taxon>Eukaryota</taxon>
        <taxon>Metazoa</taxon>
        <taxon>Ecdysozoa</taxon>
        <taxon>Arthropoda</taxon>
        <taxon>Crustacea</taxon>
        <taxon>Multicrustacea</taxon>
        <taxon>Malacostraca</taxon>
        <taxon>Eumalacostraca</taxon>
        <taxon>Eucarida</taxon>
        <taxon>Decapoda</taxon>
        <taxon>Dendrobranchiata</taxon>
        <taxon>Penaeoidea</taxon>
        <taxon>Penaeidae</taxon>
        <taxon>Penaeus</taxon>
    </lineage>
</organism>
<evidence type="ECO:0000256" key="7">
    <source>
        <dbReference type="ARBA" id="ARBA00023203"/>
    </source>
</evidence>
<evidence type="ECO:0000256" key="6">
    <source>
        <dbReference type="ARBA" id="ARBA00023175"/>
    </source>
</evidence>
<dbReference type="FunFam" id="1.20.5.370:FF:000001">
    <property type="entry name" value="Myosin heavy chain"/>
    <property type="match status" value="1"/>
</dbReference>
<dbReference type="GO" id="GO:0045214">
    <property type="term" value="P:sarcomere organization"/>
    <property type="evidence" value="ECO:0007669"/>
    <property type="project" value="TreeGrafter"/>
</dbReference>
<keyword evidence="4 8" id="KW-0175">Coiled coil</keyword>
<dbReference type="Gene3D" id="1.20.5.340">
    <property type="match status" value="1"/>
</dbReference>
<protein>
    <submittedName>
        <fullName evidence="10">Myosin heavy chain type 1</fullName>
    </submittedName>
</protein>
<dbReference type="GO" id="GO:0032982">
    <property type="term" value="C:myosin filament"/>
    <property type="evidence" value="ECO:0007669"/>
    <property type="project" value="TreeGrafter"/>
</dbReference>
<dbReference type="GO" id="GO:0005737">
    <property type="term" value="C:cytoplasm"/>
    <property type="evidence" value="ECO:0007669"/>
    <property type="project" value="TreeGrafter"/>
</dbReference>
<dbReference type="EMBL" id="QCYY01000903">
    <property type="protein sequence ID" value="ROT81951.1"/>
    <property type="molecule type" value="Genomic_DNA"/>
</dbReference>
<dbReference type="GO" id="GO:0031033">
    <property type="term" value="P:myosin filament organization"/>
    <property type="evidence" value="ECO:0007669"/>
    <property type="project" value="UniProtKB-ARBA"/>
</dbReference>
<dbReference type="SUPFAM" id="SSF90257">
    <property type="entry name" value="Myosin rod fragments"/>
    <property type="match status" value="3"/>
</dbReference>
<accession>A0A423TZR5</accession>
<proteinExistence type="inferred from homology"/>
<dbReference type="Proteomes" id="UP000283509">
    <property type="component" value="Unassembled WGS sequence"/>
</dbReference>
<keyword evidence="6" id="KW-0505">Motor protein</keyword>
<feature type="non-terminal residue" evidence="10">
    <location>
        <position position="1"/>
    </location>
</feature>
<evidence type="ECO:0000256" key="2">
    <source>
        <dbReference type="ARBA" id="ARBA00022741"/>
    </source>
</evidence>
<dbReference type="GO" id="GO:0016460">
    <property type="term" value="C:myosin II complex"/>
    <property type="evidence" value="ECO:0007669"/>
    <property type="project" value="TreeGrafter"/>
</dbReference>
<feature type="coiled-coil region" evidence="8">
    <location>
        <begin position="35"/>
        <end position="203"/>
    </location>
</feature>
<evidence type="ECO:0000256" key="5">
    <source>
        <dbReference type="ARBA" id="ARBA00023123"/>
    </source>
</evidence>
<reference evidence="10 11" key="2">
    <citation type="submission" date="2019-01" db="EMBL/GenBank/DDBJ databases">
        <title>The decoding of complex shrimp genome reveals the adaptation for benthos swimmer, frequently molting mechanism and breeding impact on genome.</title>
        <authorList>
            <person name="Sun Y."/>
            <person name="Gao Y."/>
            <person name="Yu Y."/>
        </authorList>
    </citation>
    <scope>NUCLEOTIDE SEQUENCE [LARGE SCALE GENOMIC DNA]</scope>
    <source>
        <tissue evidence="10">Muscle</tissue>
    </source>
</reference>
<dbReference type="FunFam" id="1.20.5.370:FF:000010">
    <property type="entry name" value="Myosin heavy chain, isoform G"/>
    <property type="match status" value="1"/>
</dbReference>
<feature type="coiled-coil region" evidence="8">
    <location>
        <begin position="407"/>
        <end position="539"/>
    </location>
</feature>
<evidence type="ECO:0000259" key="9">
    <source>
        <dbReference type="Pfam" id="PF01576"/>
    </source>
</evidence>
<name>A0A423TZR5_PENVA</name>
<feature type="coiled-coil region" evidence="8">
    <location>
        <begin position="588"/>
        <end position="643"/>
    </location>
</feature>
<evidence type="ECO:0000313" key="10">
    <source>
        <dbReference type="EMBL" id="ROT81951.1"/>
    </source>
</evidence>
<evidence type="ECO:0000256" key="8">
    <source>
        <dbReference type="SAM" id="Coils"/>
    </source>
</evidence>
<dbReference type="Pfam" id="PF01576">
    <property type="entry name" value="Myosin_tail_1"/>
    <property type="match status" value="1"/>
</dbReference>
<comment type="caution">
    <text evidence="10">The sequence shown here is derived from an EMBL/GenBank/DDBJ whole genome shotgun (WGS) entry which is preliminary data.</text>
</comment>
<dbReference type="FunFam" id="1.20.5.370:FF:000009">
    <property type="entry name" value="Myosin heavy chain, isoform G"/>
    <property type="match status" value="1"/>
</dbReference>
<dbReference type="GO" id="GO:0000146">
    <property type="term" value="F:microfilament motor activity"/>
    <property type="evidence" value="ECO:0007669"/>
    <property type="project" value="TreeGrafter"/>
</dbReference>
<dbReference type="GO" id="GO:0006936">
    <property type="term" value="P:muscle contraction"/>
    <property type="evidence" value="ECO:0007669"/>
    <property type="project" value="TreeGrafter"/>
</dbReference>
<feature type="domain" description="Myosin tail" evidence="9">
    <location>
        <begin position="3"/>
        <end position="657"/>
    </location>
</feature>
<keyword evidence="5" id="KW-0518">Myosin</keyword>
<evidence type="ECO:0000256" key="3">
    <source>
        <dbReference type="ARBA" id="ARBA00022840"/>
    </source>
</evidence>
<dbReference type="Gene3D" id="1.20.5.370">
    <property type="match status" value="3"/>
</dbReference>
<dbReference type="GO" id="GO:0051015">
    <property type="term" value="F:actin filament binding"/>
    <property type="evidence" value="ECO:0007669"/>
    <property type="project" value="TreeGrafter"/>
</dbReference>